<dbReference type="Proteomes" id="UP000276770">
    <property type="component" value="Unassembled WGS sequence"/>
</dbReference>
<reference evidence="2 3" key="1">
    <citation type="submission" date="2018-10" db="EMBL/GenBank/DDBJ databases">
        <title>Falsibacillus sp. genome draft.</title>
        <authorList>
            <person name="Shi S."/>
        </authorList>
    </citation>
    <scope>NUCLEOTIDE SEQUENCE [LARGE SCALE GENOMIC DNA]</scope>
    <source>
        <strain evidence="2 3">GY 10110</strain>
    </source>
</reference>
<dbReference type="OrthoDB" id="1707228at2"/>
<keyword evidence="2" id="KW-0449">Lipoprotein</keyword>
<evidence type="ECO:0000313" key="2">
    <source>
        <dbReference type="EMBL" id="RLQ95462.1"/>
    </source>
</evidence>
<keyword evidence="1" id="KW-0732">Signal</keyword>
<dbReference type="Pfam" id="PF09580">
    <property type="entry name" value="Spore_YhcN_YlaJ"/>
    <property type="match status" value="1"/>
</dbReference>
<evidence type="ECO:0000256" key="1">
    <source>
        <dbReference type="SAM" id="SignalP"/>
    </source>
</evidence>
<accession>A0A3L7K421</accession>
<feature type="signal peptide" evidence="1">
    <location>
        <begin position="1"/>
        <end position="25"/>
    </location>
</feature>
<dbReference type="InterPro" id="IPR014247">
    <property type="entry name" value="Spore_lipoprot_YhcN/YlaJ"/>
</dbReference>
<feature type="chain" id="PRO_5039727524" evidence="1">
    <location>
        <begin position="26"/>
        <end position="178"/>
    </location>
</feature>
<proteinExistence type="predicted"/>
<dbReference type="GO" id="GO:0030435">
    <property type="term" value="P:sporulation resulting in formation of a cellular spore"/>
    <property type="evidence" value="ECO:0007669"/>
    <property type="project" value="InterPro"/>
</dbReference>
<comment type="caution">
    <text evidence="2">The sequence shown here is derived from an EMBL/GenBank/DDBJ whole genome shotgun (WGS) entry which is preliminary data.</text>
</comment>
<evidence type="ECO:0000313" key="3">
    <source>
        <dbReference type="Proteomes" id="UP000276770"/>
    </source>
</evidence>
<name>A0A3L7K421_9BACI</name>
<keyword evidence="3" id="KW-1185">Reference proteome</keyword>
<dbReference type="EMBL" id="RCVZ01000006">
    <property type="protein sequence ID" value="RLQ95462.1"/>
    <property type="molecule type" value="Genomic_DNA"/>
</dbReference>
<organism evidence="2 3">
    <name type="scientific">Falsibacillus albus</name>
    <dbReference type="NCBI Taxonomy" id="2478915"/>
    <lineage>
        <taxon>Bacteria</taxon>
        <taxon>Bacillati</taxon>
        <taxon>Bacillota</taxon>
        <taxon>Bacilli</taxon>
        <taxon>Bacillales</taxon>
        <taxon>Bacillaceae</taxon>
        <taxon>Falsibacillus</taxon>
    </lineage>
</organism>
<dbReference type="NCBIfam" id="TIGR02898">
    <property type="entry name" value="spore_YhcN_YlaJ"/>
    <property type="match status" value="1"/>
</dbReference>
<dbReference type="AlphaFoldDB" id="A0A3L7K421"/>
<dbReference type="InterPro" id="IPR019076">
    <property type="entry name" value="Spore_lipoprot_YhcN/YlaJ-like"/>
</dbReference>
<gene>
    <name evidence="2" type="ORF">D9X91_10535</name>
</gene>
<protein>
    <submittedName>
        <fullName evidence="2">YhcN/YlaJ family sporulation lipoprotein</fullName>
    </submittedName>
</protein>
<sequence length="178" mass="19776">MEVMKMKLMKIVLASSLLVVPLVGCATKNNDNLSRNQKFQNVKYNPGTVNDTTMDNNPNNNMYNNTNGNYRVANKVADKVNSLNNVSNANVLVTDHTAYVAAKLNGKKEGNKTKDMEHKISDMVKKADPSINNVYVSTNPDFADRLKGYADKIQAGKPVKGLGQEISETLRRIFPNQR</sequence>